<accession>A0A8J8NWW1</accession>
<evidence type="ECO:0000256" key="1">
    <source>
        <dbReference type="SAM" id="Phobius"/>
    </source>
</evidence>
<organism evidence="2 3">
    <name type="scientific">Halteria grandinella</name>
    <dbReference type="NCBI Taxonomy" id="5974"/>
    <lineage>
        <taxon>Eukaryota</taxon>
        <taxon>Sar</taxon>
        <taxon>Alveolata</taxon>
        <taxon>Ciliophora</taxon>
        <taxon>Intramacronucleata</taxon>
        <taxon>Spirotrichea</taxon>
        <taxon>Stichotrichia</taxon>
        <taxon>Sporadotrichida</taxon>
        <taxon>Halteriidae</taxon>
        <taxon>Halteria</taxon>
    </lineage>
</organism>
<comment type="caution">
    <text evidence="2">The sequence shown here is derived from an EMBL/GenBank/DDBJ whole genome shotgun (WGS) entry which is preliminary data.</text>
</comment>
<evidence type="ECO:0000313" key="3">
    <source>
        <dbReference type="Proteomes" id="UP000785679"/>
    </source>
</evidence>
<evidence type="ECO:0000313" key="2">
    <source>
        <dbReference type="EMBL" id="TNV83482.1"/>
    </source>
</evidence>
<name>A0A8J8NWW1_HALGN</name>
<sequence length="82" mass="9596">MLNEKYQVDSYALPWLESESDPESILSIMNLLLDVYLSSSYALLLRFSMDRNRKLMRDRILRKVPNTDLKGYLKTETSGFSD</sequence>
<keyword evidence="1" id="KW-0472">Membrane</keyword>
<keyword evidence="1" id="KW-0812">Transmembrane</keyword>
<proteinExistence type="predicted"/>
<keyword evidence="1" id="KW-1133">Transmembrane helix</keyword>
<protein>
    <submittedName>
        <fullName evidence="2">Uncharacterized protein</fullName>
    </submittedName>
</protein>
<reference evidence="2" key="1">
    <citation type="submission" date="2019-06" db="EMBL/GenBank/DDBJ databases">
        <authorList>
            <person name="Zheng W."/>
        </authorList>
    </citation>
    <scope>NUCLEOTIDE SEQUENCE</scope>
    <source>
        <strain evidence="2">QDHG01</strain>
    </source>
</reference>
<keyword evidence="3" id="KW-1185">Reference proteome</keyword>
<dbReference type="EMBL" id="RRYP01003792">
    <property type="protein sequence ID" value="TNV83482.1"/>
    <property type="molecule type" value="Genomic_DNA"/>
</dbReference>
<feature type="transmembrane region" description="Helical" evidence="1">
    <location>
        <begin position="25"/>
        <end position="47"/>
    </location>
</feature>
<dbReference type="AlphaFoldDB" id="A0A8J8NWW1"/>
<gene>
    <name evidence="2" type="ORF">FGO68_gene10513</name>
</gene>
<dbReference type="Proteomes" id="UP000785679">
    <property type="component" value="Unassembled WGS sequence"/>
</dbReference>